<dbReference type="Proteomes" id="UP000238924">
    <property type="component" value="Unassembled WGS sequence"/>
</dbReference>
<dbReference type="InterPro" id="IPR019121">
    <property type="entry name" value="CRISPR-assoc_CXXC-CXXC_dom"/>
</dbReference>
<accession>A0ABX5B4B0</accession>
<comment type="caution">
    <text evidence="2">The sequence shown here is derived from an EMBL/GenBank/DDBJ whole genome shotgun (WGS) entry which is preliminary data.</text>
</comment>
<keyword evidence="3" id="KW-1185">Reference proteome</keyword>
<evidence type="ECO:0000313" key="3">
    <source>
        <dbReference type="Proteomes" id="UP000238924"/>
    </source>
</evidence>
<evidence type="ECO:0000259" key="1">
    <source>
        <dbReference type="Pfam" id="PF09706"/>
    </source>
</evidence>
<reference evidence="2 3" key="1">
    <citation type="submission" date="2014-04" db="EMBL/GenBank/DDBJ databases">
        <title>Whole genome sequence of 'Brachyspira hampsonii' D13-03603F2.</title>
        <authorList>
            <person name="Patterson A.H."/>
            <person name="Chaban B."/>
            <person name="Fernando C."/>
            <person name="Harding J.C."/>
            <person name="Hill J.E."/>
        </authorList>
    </citation>
    <scope>NUCLEOTIDE SEQUENCE [LARGE SCALE GENOMIC DNA]</scope>
    <source>
        <strain evidence="2 3">D13-03603F2</strain>
    </source>
</reference>
<feature type="domain" description="CRISPR-associated protein CXXC-CXXC" evidence="1">
    <location>
        <begin position="246"/>
        <end position="305"/>
    </location>
</feature>
<protein>
    <recommendedName>
        <fullName evidence="1">CRISPR-associated protein CXXC-CXXC domain-containing protein</fullName>
    </recommendedName>
</protein>
<name>A0ABX5B4B0_9SPIR</name>
<organism evidence="2 3">
    <name type="scientific">Brachyspira murdochii</name>
    <dbReference type="NCBI Taxonomy" id="84378"/>
    <lineage>
        <taxon>Bacteria</taxon>
        <taxon>Pseudomonadati</taxon>
        <taxon>Spirochaetota</taxon>
        <taxon>Spirochaetia</taxon>
        <taxon>Brachyspirales</taxon>
        <taxon>Brachyspiraceae</taxon>
        <taxon>Brachyspira</taxon>
    </lineage>
</organism>
<dbReference type="EMBL" id="JJMJ01000103">
    <property type="protein sequence ID" value="PPS22093.1"/>
    <property type="molecule type" value="Genomic_DNA"/>
</dbReference>
<sequence length="587" mass="68472">MTKTKKSGQHELNLEDNQNNNIKKKEEYFEINLDTFLFNAGVIGFIEVLEKSEAHKGTSLDDKKDFYYEGQTLYINKKFLLNADLSQIYIDAMIKKFSDKTNISESIKKIDIILNDKENKDFKDDIKNIIDYFSAASIKTGLETLISKGISVNIQDNIEKIKEIIKSKNPNTEHIKNYLKEIKSDFENSKEVRDTLLMKNIMYTKINPFWENKAFLLPANSKKDIKEMFYKSFEEPLKELINNKKKFNYNCIVCNESINKDIDTTFLFEVGVDTNRKKSAFWNYNADSFICALCNYIYACTPLGFIDISNSMIFVNQNDSIDTLIKMNGRIDFSNNNEENKTYTAYNEIIRRLLAEKTKELKSIQVIIRDKNHYLFNTIGKDSIQIIESMKDELNDIAKIKSIKITDDYWIDIYKDCLENILNFKNQWNLIFKLLKIEDNKFILNTIFNILKIQIAKDIIFLKEDNNMQKQFDLAYIAYKNGNEIRAKLIGVNSSVNLNSEQNKEADNKLRGLVYQLINYVHTSNRDLFLSNITRLYAGMNLSIPSIFLNIFKSDEEFKVIGNAYILGLKGSFYDNENSKNNDKKDN</sequence>
<gene>
    <name evidence="2" type="ORF">DJ52_06920</name>
</gene>
<dbReference type="RefSeq" id="WP_104618450.1">
    <property type="nucleotide sequence ID" value="NZ_JJMJ01000103.1"/>
</dbReference>
<dbReference type="Pfam" id="PF09706">
    <property type="entry name" value="Cas_CXXC_CXXC"/>
    <property type="match status" value="1"/>
</dbReference>
<evidence type="ECO:0000313" key="2">
    <source>
        <dbReference type="EMBL" id="PPS22093.1"/>
    </source>
</evidence>
<proteinExistence type="predicted"/>